<keyword evidence="1" id="KW-0812">Transmembrane</keyword>
<organism evidence="2 3">
    <name type="scientific">Drosophila willistoni</name>
    <name type="common">Fruit fly</name>
    <dbReference type="NCBI Taxonomy" id="7260"/>
    <lineage>
        <taxon>Eukaryota</taxon>
        <taxon>Metazoa</taxon>
        <taxon>Ecdysozoa</taxon>
        <taxon>Arthropoda</taxon>
        <taxon>Hexapoda</taxon>
        <taxon>Insecta</taxon>
        <taxon>Pterygota</taxon>
        <taxon>Neoptera</taxon>
        <taxon>Endopterygota</taxon>
        <taxon>Diptera</taxon>
        <taxon>Brachycera</taxon>
        <taxon>Muscomorpha</taxon>
        <taxon>Ephydroidea</taxon>
        <taxon>Drosophilidae</taxon>
        <taxon>Drosophila</taxon>
        <taxon>Sophophora</taxon>
    </lineage>
</organism>
<evidence type="ECO:0000256" key="1">
    <source>
        <dbReference type="SAM" id="Phobius"/>
    </source>
</evidence>
<keyword evidence="1" id="KW-0472">Membrane</keyword>
<reference evidence="2 3" key="1">
    <citation type="journal article" date="2007" name="Nature">
        <title>Evolution of genes and genomes on the Drosophila phylogeny.</title>
        <authorList>
            <consortium name="Drosophila 12 Genomes Consortium"/>
            <person name="Clark A.G."/>
            <person name="Eisen M.B."/>
            <person name="Smith D.R."/>
            <person name="Bergman C.M."/>
            <person name="Oliver B."/>
            <person name="Markow T.A."/>
            <person name="Kaufman T.C."/>
            <person name="Kellis M."/>
            <person name="Gelbart W."/>
            <person name="Iyer V.N."/>
            <person name="Pollard D.A."/>
            <person name="Sackton T.B."/>
            <person name="Larracuente A.M."/>
            <person name="Singh N.D."/>
            <person name="Abad J.P."/>
            <person name="Abt D.N."/>
            <person name="Adryan B."/>
            <person name="Aguade M."/>
            <person name="Akashi H."/>
            <person name="Anderson W.W."/>
            <person name="Aquadro C.F."/>
            <person name="Ardell D.H."/>
            <person name="Arguello R."/>
            <person name="Artieri C.G."/>
            <person name="Barbash D.A."/>
            <person name="Barker D."/>
            <person name="Barsanti P."/>
            <person name="Batterham P."/>
            <person name="Batzoglou S."/>
            <person name="Begun D."/>
            <person name="Bhutkar A."/>
            <person name="Blanco E."/>
            <person name="Bosak S.A."/>
            <person name="Bradley R.K."/>
            <person name="Brand A.D."/>
            <person name="Brent M.R."/>
            <person name="Brooks A.N."/>
            <person name="Brown R.H."/>
            <person name="Butlin R.K."/>
            <person name="Caggese C."/>
            <person name="Calvi B.R."/>
            <person name="Bernardo de Carvalho A."/>
            <person name="Caspi A."/>
            <person name="Castrezana S."/>
            <person name="Celniker S.E."/>
            <person name="Chang J.L."/>
            <person name="Chapple C."/>
            <person name="Chatterji S."/>
            <person name="Chinwalla A."/>
            <person name="Civetta A."/>
            <person name="Clifton S.W."/>
            <person name="Comeron J.M."/>
            <person name="Costello J.C."/>
            <person name="Coyne J.A."/>
            <person name="Daub J."/>
            <person name="David R.G."/>
            <person name="Delcher A.L."/>
            <person name="Delehaunty K."/>
            <person name="Do C.B."/>
            <person name="Ebling H."/>
            <person name="Edwards K."/>
            <person name="Eickbush T."/>
            <person name="Evans J.D."/>
            <person name="Filipski A."/>
            <person name="Findeiss S."/>
            <person name="Freyhult E."/>
            <person name="Fulton L."/>
            <person name="Fulton R."/>
            <person name="Garcia A.C."/>
            <person name="Gardiner A."/>
            <person name="Garfield D.A."/>
            <person name="Garvin B.E."/>
            <person name="Gibson G."/>
            <person name="Gilbert D."/>
            <person name="Gnerre S."/>
            <person name="Godfrey J."/>
            <person name="Good R."/>
            <person name="Gotea V."/>
            <person name="Gravely B."/>
            <person name="Greenberg A.J."/>
            <person name="Griffiths-Jones S."/>
            <person name="Gross S."/>
            <person name="Guigo R."/>
            <person name="Gustafson E.A."/>
            <person name="Haerty W."/>
            <person name="Hahn M.W."/>
            <person name="Halligan D.L."/>
            <person name="Halpern A.L."/>
            <person name="Halter G.M."/>
            <person name="Han M.V."/>
            <person name="Heger A."/>
            <person name="Hillier L."/>
            <person name="Hinrichs A.S."/>
            <person name="Holmes I."/>
            <person name="Hoskins R.A."/>
            <person name="Hubisz M.J."/>
            <person name="Hultmark D."/>
            <person name="Huntley M.A."/>
            <person name="Jaffe D.B."/>
            <person name="Jagadeeshan S."/>
            <person name="Jeck W.R."/>
            <person name="Johnson J."/>
            <person name="Jones C.D."/>
            <person name="Jordan W.C."/>
            <person name="Karpen G.H."/>
            <person name="Kataoka E."/>
            <person name="Keightley P.D."/>
            <person name="Kheradpour P."/>
            <person name="Kirkness E.F."/>
            <person name="Koerich L.B."/>
            <person name="Kristiansen K."/>
            <person name="Kudrna D."/>
            <person name="Kulathinal R.J."/>
            <person name="Kumar S."/>
            <person name="Kwok R."/>
            <person name="Lander E."/>
            <person name="Langley C.H."/>
            <person name="Lapoint R."/>
            <person name="Lazzaro B.P."/>
            <person name="Lee S.J."/>
            <person name="Levesque L."/>
            <person name="Li R."/>
            <person name="Lin C.F."/>
            <person name="Lin M.F."/>
            <person name="Lindblad-Toh K."/>
            <person name="Llopart A."/>
            <person name="Long M."/>
            <person name="Low L."/>
            <person name="Lozovsky E."/>
            <person name="Lu J."/>
            <person name="Luo M."/>
            <person name="Machado C.A."/>
            <person name="Makalowski W."/>
            <person name="Marzo M."/>
            <person name="Matsuda M."/>
            <person name="Matzkin L."/>
            <person name="McAllister B."/>
            <person name="McBride C.S."/>
            <person name="McKernan B."/>
            <person name="McKernan K."/>
            <person name="Mendez-Lago M."/>
            <person name="Minx P."/>
            <person name="Mollenhauer M.U."/>
            <person name="Montooth K."/>
            <person name="Mount S.M."/>
            <person name="Mu X."/>
            <person name="Myers E."/>
            <person name="Negre B."/>
            <person name="Newfeld S."/>
            <person name="Nielsen R."/>
            <person name="Noor M.A."/>
            <person name="O'Grady P."/>
            <person name="Pachter L."/>
            <person name="Papaceit M."/>
            <person name="Parisi M.J."/>
            <person name="Parisi M."/>
            <person name="Parts L."/>
            <person name="Pedersen J.S."/>
            <person name="Pesole G."/>
            <person name="Phillippy A.M."/>
            <person name="Ponting C.P."/>
            <person name="Pop M."/>
            <person name="Porcelli D."/>
            <person name="Powell J.R."/>
            <person name="Prohaska S."/>
            <person name="Pruitt K."/>
            <person name="Puig M."/>
            <person name="Quesneville H."/>
            <person name="Ram K.R."/>
            <person name="Rand D."/>
            <person name="Rasmussen M.D."/>
            <person name="Reed L.K."/>
            <person name="Reenan R."/>
            <person name="Reily A."/>
            <person name="Remington K.A."/>
            <person name="Rieger T.T."/>
            <person name="Ritchie M.G."/>
            <person name="Robin C."/>
            <person name="Rogers Y.H."/>
            <person name="Rohde C."/>
            <person name="Rozas J."/>
            <person name="Rubenfield M.J."/>
            <person name="Ruiz A."/>
            <person name="Russo S."/>
            <person name="Salzberg S.L."/>
            <person name="Sanchez-Gracia A."/>
            <person name="Saranga D.J."/>
            <person name="Sato H."/>
            <person name="Schaeffer S.W."/>
            <person name="Schatz M.C."/>
            <person name="Schlenke T."/>
            <person name="Schwartz R."/>
            <person name="Segarra C."/>
            <person name="Singh R.S."/>
            <person name="Sirot L."/>
            <person name="Sirota M."/>
            <person name="Sisneros N.B."/>
            <person name="Smith C.D."/>
            <person name="Smith T.F."/>
            <person name="Spieth J."/>
            <person name="Stage D.E."/>
            <person name="Stark A."/>
            <person name="Stephan W."/>
            <person name="Strausberg R.L."/>
            <person name="Strempel S."/>
            <person name="Sturgill D."/>
            <person name="Sutton G."/>
            <person name="Sutton G.G."/>
            <person name="Tao W."/>
            <person name="Teichmann S."/>
            <person name="Tobari Y.N."/>
            <person name="Tomimura Y."/>
            <person name="Tsolas J.M."/>
            <person name="Valente V.L."/>
            <person name="Venter E."/>
            <person name="Venter J.C."/>
            <person name="Vicario S."/>
            <person name="Vieira F.G."/>
            <person name="Vilella A.J."/>
            <person name="Villasante A."/>
            <person name="Walenz B."/>
            <person name="Wang J."/>
            <person name="Wasserman M."/>
            <person name="Watts T."/>
            <person name="Wilson D."/>
            <person name="Wilson R.K."/>
            <person name="Wing R.A."/>
            <person name="Wolfner M.F."/>
            <person name="Wong A."/>
            <person name="Wong G.K."/>
            <person name="Wu C.I."/>
            <person name="Wu G."/>
            <person name="Yamamoto D."/>
            <person name="Yang H.P."/>
            <person name="Yang S.P."/>
            <person name="Yorke J.A."/>
            <person name="Yoshida K."/>
            <person name="Zdobnov E."/>
            <person name="Zhang P."/>
            <person name="Zhang Y."/>
            <person name="Zimin A.V."/>
            <person name="Baldwin J."/>
            <person name="Abdouelleil A."/>
            <person name="Abdulkadir J."/>
            <person name="Abebe A."/>
            <person name="Abera B."/>
            <person name="Abreu J."/>
            <person name="Acer S.C."/>
            <person name="Aftuck L."/>
            <person name="Alexander A."/>
            <person name="An P."/>
            <person name="Anderson E."/>
            <person name="Anderson S."/>
            <person name="Arachi H."/>
            <person name="Azer M."/>
            <person name="Bachantsang P."/>
            <person name="Barry A."/>
            <person name="Bayul T."/>
            <person name="Berlin A."/>
            <person name="Bessette D."/>
            <person name="Bloom T."/>
            <person name="Blye J."/>
            <person name="Boguslavskiy L."/>
            <person name="Bonnet C."/>
            <person name="Boukhgalter B."/>
            <person name="Bourzgui I."/>
            <person name="Brown A."/>
            <person name="Cahill P."/>
            <person name="Channer S."/>
            <person name="Cheshatsang Y."/>
            <person name="Chuda L."/>
            <person name="Citroen M."/>
            <person name="Collymore A."/>
            <person name="Cooke P."/>
            <person name="Costello M."/>
            <person name="D'Aco K."/>
            <person name="Daza R."/>
            <person name="De Haan G."/>
            <person name="DeGray S."/>
            <person name="DeMaso C."/>
            <person name="Dhargay N."/>
            <person name="Dooley K."/>
            <person name="Dooley E."/>
            <person name="Doricent M."/>
            <person name="Dorje P."/>
            <person name="Dorjee K."/>
            <person name="Dupes A."/>
            <person name="Elong R."/>
            <person name="Falk J."/>
            <person name="Farina A."/>
            <person name="Faro S."/>
            <person name="Ferguson D."/>
            <person name="Fisher S."/>
            <person name="Foley C.D."/>
            <person name="Franke A."/>
            <person name="Friedrich D."/>
            <person name="Gadbois L."/>
            <person name="Gearin G."/>
            <person name="Gearin C.R."/>
            <person name="Giannoukos G."/>
            <person name="Goode T."/>
            <person name="Graham J."/>
            <person name="Grandbois E."/>
            <person name="Grewal S."/>
            <person name="Gyaltsen K."/>
            <person name="Hafez N."/>
            <person name="Hagos B."/>
            <person name="Hall J."/>
            <person name="Henson C."/>
            <person name="Hollinger A."/>
            <person name="Honan T."/>
            <person name="Huard M.D."/>
            <person name="Hughes L."/>
            <person name="Hurhula B."/>
            <person name="Husby M.E."/>
            <person name="Kamat A."/>
            <person name="Kanga B."/>
            <person name="Kashin S."/>
            <person name="Khazanovich D."/>
            <person name="Kisner P."/>
            <person name="Lance K."/>
            <person name="Lara M."/>
            <person name="Lee W."/>
            <person name="Lennon N."/>
            <person name="Letendre F."/>
            <person name="LeVine R."/>
            <person name="Lipovsky A."/>
            <person name="Liu X."/>
            <person name="Liu J."/>
            <person name="Liu S."/>
            <person name="Lokyitsang T."/>
            <person name="Lokyitsang Y."/>
            <person name="Lubonja R."/>
            <person name="Lui A."/>
            <person name="MacDonald P."/>
            <person name="Magnisalis V."/>
            <person name="Maru K."/>
            <person name="Matthews C."/>
            <person name="McCusker W."/>
            <person name="McDonough S."/>
            <person name="Mehta T."/>
            <person name="Meldrim J."/>
            <person name="Meneus L."/>
            <person name="Mihai O."/>
            <person name="Mihalev A."/>
            <person name="Mihova T."/>
            <person name="Mittelman R."/>
            <person name="Mlenga V."/>
            <person name="Montmayeur A."/>
            <person name="Mulrain L."/>
            <person name="Navidi A."/>
            <person name="Naylor J."/>
            <person name="Negash T."/>
            <person name="Nguyen T."/>
            <person name="Nguyen N."/>
            <person name="Nicol R."/>
            <person name="Norbu C."/>
            <person name="Norbu N."/>
            <person name="Novod N."/>
            <person name="O'Neill B."/>
            <person name="Osman S."/>
            <person name="Markiewicz E."/>
            <person name="Oyono O.L."/>
            <person name="Patti C."/>
            <person name="Phunkhang P."/>
            <person name="Pierre F."/>
            <person name="Priest M."/>
            <person name="Raghuraman S."/>
            <person name="Rege F."/>
            <person name="Reyes R."/>
            <person name="Rise C."/>
            <person name="Rogov P."/>
            <person name="Ross K."/>
            <person name="Ryan E."/>
            <person name="Settipalli S."/>
            <person name="Shea T."/>
            <person name="Sherpa N."/>
            <person name="Shi L."/>
            <person name="Shih D."/>
            <person name="Sparrow T."/>
            <person name="Spaulding J."/>
            <person name="Stalker J."/>
            <person name="Stange-Thomann N."/>
            <person name="Stavropoulos S."/>
            <person name="Stone C."/>
            <person name="Strader C."/>
            <person name="Tesfaye S."/>
            <person name="Thomson T."/>
            <person name="Thoulutsang Y."/>
            <person name="Thoulutsang D."/>
            <person name="Topham K."/>
            <person name="Topping I."/>
            <person name="Tsamla T."/>
            <person name="Vassiliev H."/>
            <person name="Vo A."/>
            <person name="Wangchuk T."/>
            <person name="Wangdi T."/>
            <person name="Weiand M."/>
            <person name="Wilkinson J."/>
            <person name="Wilson A."/>
            <person name="Yadav S."/>
            <person name="Young G."/>
            <person name="Yu Q."/>
            <person name="Zembek L."/>
            <person name="Zhong D."/>
            <person name="Zimmer A."/>
            <person name="Zwirko Z."/>
            <person name="Jaffe D.B."/>
            <person name="Alvarez P."/>
            <person name="Brockman W."/>
            <person name="Butler J."/>
            <person name="Chin C."/>
            <person name="Gnerre S."/>
            <person name="Grabherr M."/>
            <person name="Kleber M."/>
            <person name="Mauceli E."/>
            <person name="MacCallum I."/>
        </authorList>
    </citation>
    <scope>NUCLEOTIDE SEQUENCE [LARGE SCALE GENOMIC DNA]</scope>
    <source>
        <strain evidence="3">Tucson 14030-0811.24</strain>
    </source>
</reference>
<dbReference type="InParanoid" id="B4MME4"/>
<sequence>MALTLIHLRRLILLLSIVYLAGEMLRRLFTGHDDAPDDVDYSKDDTWMGVPWHLHWWAYIYTCYVYAVVVNYVTFRHLNNLLVFEN</sequence>
<feature type="transmembrane region" description="Helical" evidence="1">
    <location>
        <begin position="12"/>
        <end position="29"/>
    </location>
</feature>
<dbReference type="AlphaFoldDB" id="B4MME4"/>
<dbReference type="OrthoDB" id="7882865at2759"/>
<dbReference type="HOGENOM" id="CLU_2402035_0_0_1"/>
<evidence type="ECO:0000313" key="3">
    <source>
        <dbReference type="Proteomes" id="UP000007798"/>
    </source>
</evidence>
<keyword evidence="1" id="KW-1133">Transmembrane helix</keyword>
<feature type="transmembrane region" description="Helical" evidence="1">
    <location>
        <begin position="56"/>
        <end position="75"/>
    </location>
</feature>
<dbReference type="EMBL" id="CH963847">
    <property type="protein sequence ID" value="EDW73289.1"/>
    <property type="molecule type" value="Genomic_DNA"/>
</dbReference>
<accession>B4MME4</accession>
<protein>
    <submittedName>
        <fullName evidence="2">Uncharacterized protein</fullName>
    </submittedName>
</protein>
<dbReference type="Proteomes" id="UP000007798">
    <property type="component" value="Unassembled WGS sequence"/>
</dbReference>
<keyword evidence="3" id="KW-1185">Reference proteome</keyword>
<dbReference type="PhylomeDB" id="B4MME4"/>
<gene>
    <name evidence="2" type="primary">Dwil\GK17470</name>
    <name evidence="2" type="ORF">Dwil_GK17470</name>
</gene>
<evidence type="ECO:0000313" key="2">
    <source>
        <dbReference type="EMBL" id="EDW73289.1"/>
    </source>
</evidence>
<proteinExistence type="predicted"/>
<dbReference type="KEGG" id="dwi:6638557"/>
<dbReference type="OMA" id="PWFYIYT"/>
<name>B4MME4_DROWI</name>